<dbReference type="EMBL" id="LIAE01006999">
    <property type="protein sequence ID" value="PAV83019.1"/>
    <property type="molecule type" value="Genomic_DNA"/>
</dbReference>
<feature type="signal peptide" evidence="3">
    <location>
        <begin position="1"/>
        <end position="22"/>
    </location>
</feature>
<dbReference type="AlphaFoldDB" id="A0A2A2LA02"/>
<keyword evidence="3" id="KW-0732">Signal</keyword>
<keyword evidence="2" id="KW-0472">Membrane</keyword>
<keyword evidence="5" id="KW-1185">Reference proteome</keyword>
<name>A0A2A2LA02_9BILA</name>
<gene>
    <name evidence="4" type="ORF">WR25_24977</name>
</gene>
<feature type="region of interest" description="Disordered" evidence="1">
    <location>
        <begin position="95"/>
        <end position="117"/>
    </location>
</feature>
<protein>
    <submittedName>
        <fullName evidence="4">Uncharacterized protein</fullName>
    </submittedName>
</protein>
<feature type="chain" id="PRO_5012719762" evidence="3">
    <location>
        <begin position="23"/>
        <end position="117"/>
    </location>
</feature>
<accession>A0A2A2LA02</accession>
<sequence>MFASSPLTLLVFICLLTHGICSLNTNSSQLTQCSRRPTIIQKDTVRTDKQLQVHKQTFHFGKEAPIVWIIVASIVAQSFLLIITYYMIDINYEDTSSDNENRSSPTENSENVSSTEA</sequence>
<dbReference type="Proteomes" id="UP000218231">
    <property type="component" value="Unassembled WGS sequence"/>
</dbReference>
<evidence type="ECO:0000256" key="3">
    <source>
        <dbReference type="SAM" id="SignalP"/>
    </source>
</evidence>
<keyword evidence="2" id="KW-1133">Transmembrane helix</keyword>
<proteinExistence type="predicted"/>
<feature type="transmembrane region" description="Helical" evidence="2">
    <location>
        <begin position="66"/>
        <end position="88"/>
    </location>
</feature>
<keyword evidence="2" id="KW-0812">Transmembrane</keyword>
<evidence type="ECO:0000313" key="4">
    <source>
        <dbReference type="EMBL" id="PAV83019.1"/>
    </source>
</evidence>
<evidence type="ECO:0000256" key="1">
    <source>
        <dbReference type="SAM" id="MobiDB-lite"/>
    </source>
</evidence>
<evidence type="ECO:0000256" key="2">
    <source>
        <dbReference type="SAM" id="Phobius"/>
    </source>
</evidence>
<reference evidence="4 5" key="1">
    <citation type="journal article" date="2017" name="Curr. Biol.">
        <title>Genome architecture and evolution of a unichromosomal asexual nematode.</title>
        <authorList>
            <person name="Fradin H."/>
            <person name="Zegar C."/>
            <person name="Gutwein M."/>
            <person name="Lucas J."/>
            <person name="Kovtun M."/>
            <person name="Corcoran D."/>
            <person name="Baugh L.R."/>
            <person name="Kiontke K."/>
            <person name="Gunsalus K."/>
            <person name="Fitch D.H."/>
            <person name="Piano F."/>
        </authorList>
    </citation>
    <scope>NUCLEOTIDE SEQUENCE [LARGE SCALE GENOMIC DNA]</scope>
    <source>
        <strain evidence="4">PF1309</strain>
    </source>
</reference>
<organism evidence="4 5">
    <name type="scientific">Diploscapter pachys</name>
    <dbReference type="NCBI Taxonomy" id="2018661"/>
    <lineage>
        <taxon>Eukaryota</taxon>
        <taxon>Metazoa</taxon>
        <taxon>Ecdysozoa</taxon>
        <taxon>Nematoda</taxon>
        <taxon>Chromadorea</taxon>
        <taxon>Rhabditida</taxon>
        <taxon>Rhabditina</taxon>
        <taxon>Rhabditomorpha</taxon>
        <taxon>Rhabditoidea</taxon>
        <taxon>Rhabditidae</taxon>
        <taxon>Diploscapter</taxon>
    </lineage>
</organism>
<comment type="caution">
    <text evidence="4">The sequence shown here is derived from an EMBL/GenBank/DDBJ whole genome shotgun (WGS) entry which is preliminary data.</text>
</comment>
<evidence type="ECO:0000313" key="5">
    <source>
        <dbReference type="Proteomes" id="UP000218231"/>
    </source>
</evidence>
<feature type="compositionally biased region" description="Polar residues" evidence="1">
    <location>
        <begin position="102"/>
        <end position="117"/>
    </location>
</feature>